<evidence type="ECO:0000256" key="1">
    <source>
        <dbReference type="SAM" id="MobiDB-lite"/>
    </source>
</evidence>
<keyword evidence="3" id="KW-1185">Reference proteome</keyword>
<comment type="caution">
    <text evidence="2">The sequence shown here is derived from an EMBL/GenBank/DDBJ whole genome shotgun (WGS) entry which is preliminary data.</text>
</comment>
<accession>A0A5B7IXI3</accession>
<evidence type="ECO:0000313" key="3">
    <source>
        <dbReference type="Proteomes" id="UP000324222"/>
    </source>
</evidence>
<reference evidence="2 3" key="1">
    <citation type="submission" date="2019-05" db="EMBL/GenBank/DDBJ databases">
        <title>Another draft genome of Portunus trituberculatus and its Hox gene families provides insights of decapod evolution.</title>
        <authorList>
            <person name="Jeong J.-H."/>
            <person name="Song I."/>
            <person name="Kim S."/>
            <person name="Choi T."/>
            <person name="Kim D."/>
            <person name="Ryu S."/>
            <person name="Kim W."/>
        </authorList>
    </citation>
    <scope>NUCLEOTIDE SEQUENCE [LARGE SCALE GENOMIC DNA]</scope>
    <source>
        <tissue evidence="2">Muscle</tissue>
    </source>
</reference>
<proteinExistence type="predicted"/>
<organism evidence="2 3">
    <name type="scientific">Portunus trituberculatus</name>
    <name type="common">Swimming crab</name>
    <name type="synonym">Neptunus trituberculatus</name>
    <dbReference type="NCBI Taxonomy" id="210409"/>
    <lineage>
        <taxon>Eukaryota</taxon>
        <taxon>Metazoa</taxon>
        <taxon>Ecdysozoa</taxon>
        <taxon>Arthropoda</taxon>
        <taxon>Crustacea</taxon>
        <taxon>Multicrustacea</taxon>
        <taxon>Malacostraca</taxon>
        <taxon>Eumalacostraca</taxon>
        <taxon>Eucarida</taxon>
        <taxon>Decapoda</taxon>
        <taxon>Pleocyemata</taxon>
        <taxon>Brachyura</taxon>
        <taxon>Eubrachyura</taxon>
        <taxon>Portunoidea</taxon>
        <taxon>Portunidae</taxon>
        <taxon>Portuninae</taxon>
        <taxon>Portunus</taxon>
    </lineage>
</organism>
<feature type="compositionally biased region" description="Polar residues" evidence="1">
    <location>
        <begin position="41"/>
        <end position="51"/>
    </location>
</feature>
<dbReference type="Proteomes" id="UP000324222">
    <property type="component" value="Unassembled WGS sequence"/>
</dbReference>
<protein>
    <submittedName>
        <fullName evidence="2">Uncharacterized protein</fullName>
    </submittedName>
</protein>
<dbReference type="EMBL" id="VSRR010073185">
    <property type="protein sequence ID" value="MPC86989.1"/>
    <property type="molecule type" value="Genomic_DNA"/>
</dbReference>
<gene>
    <name evidence="2" type="ORF">E2C01_081834</name>
</gene>
<sequence length="67" mass="7397">MEKSSRGNSNGNILVTRRLKTEKSDGNVLGSLQGPVFLPDSQKTPTKTIKANRTEPKHEPRTLNPEP</sequence>
<name>A0A5B7IXI3_PORTR</name>
<evidence type="ECO:0000313" key="2">
    <source>
        <dbReference type="EMBL" id="MPC86989.1"/>
    </source>
</evidence>
<feature type="compositionally biased region" description="Polar residues" evidence="1">
    <location>
        <begin position="1"/>
        <end position="13"/>
    </location>
</feature>
<feature type="region of interest" description="Disordered" evidence="1">
    <location>
        <begin position="1"/>
        <end position="67"/>
    </location>
</feature>
<feature type="compositionally biased region" description="Basic and acidic residues" evidence="1">
    <location>
        <begin position="52"/>
        <end position="61"/>
    </location>
</feature>
<dbReference type="AlphaFoldDB" id="A0A5B7IXI3"/>